<dbReference type="InterPro" id="IPR003439">
    <property type="entry name" value="ABC_transporter-like_ATP-bd"/>
</dbReference>
<evidence type="ECO:0000259" key="1">
    <source>
        <dbReference type="Pfam" id="PF00005"/>
    </source>
</evidence>
<feature type="domain" description="ABC transporter" evidence="1">
    <location>
        <begin position="26"/>
        <end position="65"/>
    </location>
</feature>
<evidence type="ECO:0000313" key="3">
    <source>
        <dbReference type="Proteomes" id="UP000225062"/>
    </source>
</evidence>
<dbReference type="InterPro" id="IPR027417">
    <property type="entry name" value="P-loop_NTPase"/>
</dbReference>
<comment type="caution">
    <text evidence="2">The sequence shown here is derived from an EMBL/GenBank/DDBJ whole genome shotgun (WGS) entry which is preliminary data.</text>
</comment>
<dbReference type="RefSeq" id="WP_142347670.1">
    <property type="nucleotide sequence ID" value="NZ_NUUI01000077.1"/>
</dbReference>
<dbReference type="GO" id="GO:0005524">
    <property type="term" value="F:ATP binding"/>
    <property type="evidence" value="ECO:0007669"/>
    <property type="project" value="UniProtKB-KW"/>
</dbReference>
<keyword evidence="2" id="KW-0067">ATP-binding</keyword>
<organism evidence="2 3">
    <name type="scientific">Bacillus wiedmannii</name>
    <dbReference type="NCBI Taxonomy" id="1890302"/>
    <lineage>
        <taxon>Bacteria</taxon>
        <taxon>Bacillati</taxon>
        <taxon>Bacillota</taxon>
        <taxon>Bacilli</taxon>
        <taxon>Bacillales</taxon>
        <taxon>Bacillaceae</taxon>
        <taxon>Bacillus</taxon>
        <taxon>Bacillus cereus group</taxon>
    </lineage>
</organism>
<dbReference type="Proteomes" id="UP000225062">
    <property type="component" value="Unassembled WGS sequence"/>
</dbReference>
<dbReference type="AlphaFoldDB" id="A0ABD6TI36"/>
<dbReference type="Gene3D" id="3.40.50.300">
    <property type="entry name" value="P-loop containing nucleotide triphosphate hydrolases"/>
    <property type="match status" value="1"/>
</dbReference>
<protein>
    <submittedName>
        <fullName evidence="2">Bacitracin ABC transporter ATP-binding protein</fullName>
    </submittedName>
</protein>
<gene>
    <name evidence="2" type="ORF">COI74_25510</name>
</gene>
<evidence type="ECO:0000313" key="2">
    <source>
        <dbReference type="EMBL" id="PHG16155.1"/>
    </source>
</evidence>
<dbReference type="PANTHER" id="PTHR24220">
    <property type="entry name" value="IMPORT ATP-BINDING PROTEIN"/>
    <property type="match status" value="1"/>
</dbReference>
<dbReference type="InterPro" id="IPR015854">
    <property type="entry name" value="ABC_transpr_LolD-like"/>
</dbReference>
<feature type="non-terminal residue" evidence="2">
    <location>
        <position position="66"/>
    </location>
</feature>
<dbReference type="PANTHER" id="PTHR24220:SF674">
    <property type="entry name" value="BACITRACIN EXPORT ATP-BINDING PROTEIN BCEA"/>
    <property type="match status" value="1"/>
</dbReference>
<dbReference type="SUPFAM" id="SSF52540">
    <property type="entry name" value="P-loop containing nucleoside triphosphate hydrolases"/>
    <property type="match status" value="1"/>
</dbReference>
<proteinExistence type="predicted"/>
<keyword evidence="2" id="KW-0547">Nucleotide-binding</keyword>
<dbReference type="Pfam" id="PF00005">
    <property type="entry name" value="ABC_tran"/>
    <property type="match status" value="1"/>
</dbReference>
<name>A0ABD6TI36_9BACI</name>
<dbReference type="EMBL" id="NUUI01000077">
    <property type="protein sequence ID" value="PHG16155.1"/>
    <property type="molecule type" value="Genomic_DNA"/>
</dbReference>
<sequence>MIKPFVDVKNIRKLYGKKGENQSHALKGVSFSIQEGEFVGIMGPSGSGKTTLLNVILTLNKATDGV</sequence>
<accession>A0ABD6TI36</accession>
<reference evidence="2 3" key="1">
    <citation type="submission" date="2017-09" db="EMBL/GenBank/DDBJ databases">
        <title>Large-scale bioinformatics analysis of Bacillus genomes uncovers conserved roles of natural products in bacterial physiology.</title>
        <authorList>
            <consortium name="Agbiome Team Llc"/>
            <person name="Bleich R.M."/>
            <person name="Grubbs K.J."/>
            <person name="Santa Maria K.C."/>
            <person name="Allen S.E."/>
            <person name="Farag S."/>
            <person name="Shank E.A."/>
            <person name="Bowers A."/>
        </authorList>
    </citation>
    <scope>NUCLEOTIDE SEQUENCE [LARGE SCALE GENOMIC DNA]</scope>
    <source>
        <strain evidence="2 3">AFS032503</strain>
    </source>
</reference>